<accession>Q2W5M3</accession>
<protein>
    <submittedName>
        <fullName evidence="1">Uncharacterized protein</fullName>
    </submittedName>
</protein>
<keyword evidence="2" id="KW-1185">Reference proteome</keyword>
<dbReference type="Proteomes" id="UP000007058">
    <property type="component" value="Chromosome"/>
</dbReference>
<proteinExistence type="predicted"/>
<evidence type="ECO:0000313" key="2">
    <source>
        <dbReference type="Proteomes" id="UP000007058"/>
    </source>
</evidence>
<evidence type="ECO:0000313" key="1">
    <source>
        <dbReference type="EMBL" id="BAE50852.1"/>
    </source>
</evidence>
<dbReference type="EMBL" id="AP007255">
    <property type="protein sequence ID" value="BAE50852.1"/>
    <property type="molecule type" value="Genomic_DNA"/>
</dbReference>
<dbReference type="HOGENOM" id="CLU_176806_0_0_5"/>
<dbReference type="KEGG" id="mag:amb2048"/>
<dbReference type="STRING" id="342108.amb2048"/>
<name>Q2W5M3_PARM1</name>
<organism evidence="1 2">
    <name type="scientific">Paramagnetospirillum magneticum (strain ATCC 700264 / AMB-1)</name>
    <name type="common">Magnetospirillum magneticum</name>
    <dbReference type="NCBI Taxonomy" id="342108"/>
    <lineage>
        <taxon>Bacteria</taxon>
        <taxon>Pseudomonadati</taxon>
        <taxon>Pseudomonadota</taxon>
        <taxon>Alphaproteobacteria</taxon>
        <taxon>Rhodospirillales</taxon>
        <taxon>Magnetospirillaceae</taxon>
        <taxon>Paramagnetospirillum</taxon>
    </lineage>
</organism>
<dbReference type="OrthoDB" id="6203947at2"/>
<reference evidence="1 2" key="1">
    <citation type="journal article" date="2005" name="DNA Res.">
        <title>Complete genome sequence of the facultative anaerobic magnetotactic bacterium Magnetospirillum sp. strain AMB-1.</title>
        <authorList>
            <person name="Matsunaga T."/>
            <person name="Okamura Y."/>
            <person name="Fukuda Y."/>
            <person name="Wahyudi A.T."/>
            <person name="Murase Y."/>
            <person name="Takeyama H."/>
        </authorList>
    </citation>
    <scope>NUCLEOTIDE SEQUENCE [LARGE SCALE GENOMIC DNA]</scope>
    <source>
        <strain evidence="2">ATCC 700264 / AMB-1</strain>
    </source>
</reference>
<sequence length="106" mass="11821">MKAIHLKCEDRLNLTCVKMPVFESGYWDISESDAAAVVGGLIYLHQTKNELSYMGGVIQSFRVEVRPELAHATRIIFVFESTKEGRGAKWKGADHAMAWYSGVVDG</sequence>
<gene>
    <name evidence="1" type="ordered locus">amb2048</name>
</gene>
<dbReference type="AlphaFoldDB" id="Q2W5M3"/>
<dbReference type="RefSeq" id="WP_011384448.1">
    <property type="nucleotide sequence ID" value="NC_007626.1"/>
</dbReference>